<gene>
    <name evidence="1" type="ORF">S01H1_10567</name>
</gene>
<reference evidence="1" key="1">
    <citation type="journal article" date="2014" name="Front. Microbiol.">
        <title>High frequency of phylogenetically diverse reductive dehalogenase-homologous genes in deep subseafloor sedimentary metagenomes.</title>
        <authorList>
            <person name="Kawai M."/>
            <person name="Futagami T."/>
            <person name="Toyoda A."/>
            <person name="Takaki Y."/>
            <person name="Nishi S."/>
            <person name="Hori S."/>
            <person name="Arai W."/>
            <person name="Tsubouchi T."/>
            <person name="Morono Y."/>
            <person name="Uchiyama I."/>
            <person name="Ito T."/>
            <person name="Fujiyama A."/>
            <person name="Inagaki F."/>
            <person name="Takami H."/>
        </authorList>
    </citation>
    <scope>NUCLEOTIDE SEQUENCE</scope>
    <source>
        <strain evidence="1">Expedition CK06-06</strain>
    </source>
</reference>
<protein>
    <submittedName>
        <fullName evidence="1">Uncharacterized protein</fullName>
    </submittedName>
</protein>
<comment type="caution">
    <text evidence="1">The sequence shown here is derived from an EMBL/GenBank/DDBJ whole genome shotgun (WGS) entry which is preliminary data.</text>
</comment>
<organism evidence="1">
    <name type="scientific">marine sediment metagenome</name>
    <dbReference type="NCBI Taxonomy" id="412755"/>
    <lineage>
        <taxon>unclassified sequences</taxon>
        <taxon>metagenomes</taxon>
        <taxon>ecological metagenomes</taxon>
    </lineage>
</organism>
<evidence type="ECO:0000313" key="1">
    <source>
        <dbReference type="EMBL" id="GAF72687.1"/>
    </source>
</evidence>
<sequence>MTLCSHARLAKMNAADKMYKAFLIRNINHRINYWWFEGEYGLELTLADLIQNYKDEGF</sequence>
<dbReference type="AlphaFoldDB" id="X0S9T2"/>
<dbReference type="EMBL" id="BARS01005393">
    <property type="protein sequence ID" value="GAF72687.1"/>
    <property type="molecule type" value="Genomic_DNA"/>
</dbReference>
<proteinExistence type="predicted"/>
<name>X0S9T2_9ZZZZ</name>
<accession>X0S9T2</accession>